<name>A0A940WNL2_9ACTN</name>
<dbReference type="RefSeq" id="WP_210155304.1">
    <property type="nucleotide sequence ID" value="NZ_JAFCNB010000004.1"/>
</dbReference>
<reference evidence="2" key="1">
    <citation type="submission" date="2021-02" db="EMBL/GenBank/DDBJ databases">
        <title>Draft genome sequence of Microbispora sp. RL4-1S isolated from rice leaves in Thailand.</title>
        <authorList>
            <person name="Muangham S."/>
            <person name="Duangmal K."/>
        </authorList>
    </citation>
    <scope>NUCLEOTIDE SEQUENCE</scope>
    <source>
        <strain evidence="2">RL4-1S</strain>
    </source>
</reference>
<dbReference type="EMBL" id="JAFCNB010000004">
    <property type="protein sequence ID" value="MBP2703989.1"/>
    <property type="molecule type" value="Genomic_DNA"/>
</dbReference>
<protein>
    <submittedName>
        <fullName evidence="2">Uncharacterized protein</fullName>
    </submittedName>
</protein>
<evidence type="ECO:0000313" key="3">
    <source>
        <dbReference type="Proteomes" id="UP000674234"/>
    </source>
</evidence>
<feature type="signal peptide" evidence="1">
    <location>
        <begin position="1"/>
        <end position="27"/>
    </location>
</feature>
<evidence type="ECO:0000313" key="2">
    <source>
        <dbReference type="EMBL" id="MBP2703989.1"/>
    </source>
</evidence>
<evidence type="ECO:0000256" key="1">
    <source>
        <dbReference type="SAM" id="SignalP"/>
    </source>
</evidence>
<keyword evidence="3" id="KW-1185">Reference proteome</keyword>
<comment type="caution">
    <text evidence="2">The sequence shown here is derived from an EMBL/GenBank/DDBJ whole genome shotgun (WGS) entry which is preliminary data.</text>
</comment>
<dbReference type="AlphaFoldDB" id="A0A940WNL2"/>
<keyword evidence="1" id="KW-0732">Signal</keyword>
<accession>A0A940WNL2</accession>
<feature type="chain" id="PRO_5037782095" evidence="1">
    <location>
        <begin position="28"/>
        <end position="106"/>
    </location>
</feature>
<proteinExistence type="predicted"/>
<gene>
    <name evidence="2" type="ORF">JOL79_09235</name>
</gene>
<dbReference type="Proteomes" id="UP000674234">
    <property type="component" value="Unassembled WGS sequence"/>
</dbReference>
<organism evidence="2 3">
    <name type="scientific">Microbispora oryzae</name>
    <dbReference type="NCBI Taxonomy" id="2806554"/>
    <lineage>
        <taxon>Bacteria</taxon>
        <taxon>Bacillati</taxon>
        <taxon>Actinomycetota</taxon>
        <taxon>Actinomycetes</taxon>
        <taxon>Streptosporangiales</taxon>
        <taxon>Streptosporangiaceae</taxon>
        <taxon>Microbispora</taxon>
    </lineage>
</organism>
<sequence>MRISKFVVRAGLGTALALGAMTVPAQAAVQTSGAVFCGLSEWQDENTYGAACTATSSSYYAQVLCSNRQFAKGNVVSGGRWSYAYCTKFGSNVHIAAGEYGSIHFT</sequence>